<proteinExistence type="predicted"/>
<evidence type="ECO:0000313" key="2">
    <source>
        <dbReference type="Proteomes" id="UP001412239"/>
    </source>
</evidence>
<organism evidence="1 2">
    <name type="scientific">Tuber aestivum</name>
    <name type="common">summer truffle</name>
    <dbReference type="NCBI Taxonomy" id="59557"/>
    <lineage>
        <taxon>Eukaryota</taxon>
        <taxon>Fungi</taxon>
        <taxon>Dikarya</taxon>
        <taxon>Ascomycota</taxon>
        <taxon>Pezizomycotina</taxon>
        <taxon>Pezizomycetes</taxon>
        <taxon>Pezizales</taxon>
        <taxon>Tuberaceae</taxon>
        <taxon>Tuber</taxon>
    </lineage>
</organism>
<keyword evidence="2" id="KW-1185">Reference proteome</keyword>
<evidence type="ECO:0000313" key="1">
    <source>
        <dbReference type="EMBL" id="CUS06791.1"/>
    </source>
</evidence>
<accession>A0A292PJ58</accession>
<protein>
    <submittedName>
        <fullName evidence="1">Uncharacterized protein</fullName>
    </submittedName>
</protein>
<dbReference type="EMBL" id="LN891340">
    <property type="protein sequence ID" value="CUS06791.1"/>
    <property type="molecule type" value="Genomic_DNA"/>
</dbReference>
<dbReference type="AlphaFoldDB" id="A0A292PJ58"/>
<gene>
    <name evidence="1" type="ORF">GSTUAT00009128001</name>
</gene>
<name>A0A292PJ58_9PEZI</name>
<reference evidence="1" key="1">
    <citation type="submission" date="2015-10" db="EMBL/GenBank/DDBJ databases">
        <authorList>
            <person name="Regsiter A."/>
            <person name="william w."/>
        </authorList>
    </citation>
    <scope>NUCLEOTIDE SEQUENCE</scope>
    <source>
        <strain evidence="1">Montdore</strain>
    </source>
</reference>
<sequence>MTTHVVSRAWNAFCQQKQHLIVKAFRDVGVTLPIDGSHDDQLKIKGFAPADIDIGDWAQDLPIPQCNQPSQSHCSLLVETSEYDSLYYIWQCEGYHNTGSEQHTAGD</sequence>
<dbReference type="Proteomes" id="UP001412239">
    <property type="component" value="Unassembled WGS sequence"/>
</dbReference>